<gene>
    <name evidence="2" type="ORF">RW1_041_00510</name>
</gene>
<feature type="compositionally biased region" description="Basic and acidic residues" evidence="1">
    <location>
        <begin position="1"/>
        <end position="10"/>
    </location>
</feature>
<sequence>MREPEWDSDARGPAGKGAEGTWASAFPSPFLPSRSVNEKRRQRVSHPAAAPPALCAEFAPRNVGPICPDMSEPGECAAKRDGVSSAIRKMNIMRSALVGLGWFRQGYPMLSASPPVASSISELHAPSCFSATGRTGVAAKSSAAGSKATTAANRPARASVSGRSVPGVCG</sequence>
<evidence type="ECO:0000313" key="3">
    <source>
        <dbReference type="Proteomes" id="UP000019491"/>
    </source>
</evidence>
<organism evidence="2 3">
    <name type="scientific">Rhodococcus wratislaviensis NBRC 100605</name>
    <dbReference type="NCBI Taxonomy" id="1219028"/>
    <lineage>
        <taxon>Bacteria</taxon>
        <taxon>Bacillati</taxon>
        <taxon>Actinomycetota</taxon>
        <taxon>Actinomycetes</taxon>
        <taxon>Mycobacteriales</taxon>
        <taxon>Nocardiaceae</taxon>
        <taxon>Rhodococcus</taxon>
    </lineage>
</organism>
<evidence type="ECO:0000313" key="2">
    <source>
        <dbReference type="EMBL" id="GAF47505.1"/>
    </source>
</evidence>
<dbReference type="EMBL" id="BAWF01000041">
    <property type="protein sequence ID" value="GAF47505.1"/>
    <property type="molecule type" value="Genomic_DNA"/>
</dbReference>
<evidence type="ECO:0000256" key="1">
    <source>
        <dbReference type="SAM" id="MobiDB-lite"/>
    </source>
</evidence>
<keyword evidence="3" id="KW-1185">Reference proteome</keyword>
<accession>X0R956</accession>
<reference evidence="2 3" key="1">
    <citation type="submission" date="2014-02" db="EMBL/GenBank/DDBJ databases">
        <title>Whole genome shotgun sequence of Rhodococcus wratislaviensis NBRC 100605.</title>
        <authorList>
            <person name="Hosoyama A."/>
            <person name="Tsuchikane K."/>
            <person name="Yoshida I."/>
            <person name="Ohji S."/>
            <person name="Ichikawa N."/>
            <person name="Yamazoe A."/>
            <person name="Fujita N."/>
        </authorList>
    </citation>
    <scope>NUCLEOTIDE SEQUENCE [LARGE SCALE GENOMIC DNA]</scope>
    <source>
        <strain evidence="2 3">NBRC 100605</strain>
    </source>
</reference>
<dbReference type="AlphaFoldDB" id="X0R956"/>
<feature type="compositionally biased region" description="Low complexity" evidence="1">
    <location>
        <begin position="141"/>
        <end position="152"/>
    </location>
</feature>
<dbReference type="Proteomes" id="UP000019491">
    <property type="component" value="Unassembled WGS sequence"/>
</dbReference>
<feature type="region of interest" description="Disordered" evidence="1">
    <location>
        <begin position="1"/>
        <end position="48"/>
    </location>
</feature>
<comment type="caution">
    <text evidence="2">The sequence shown here is derived from an EMBL/GenBank/DDBJ whole genome shotgun (WGS) entry which is preliminary data.</text>
</comment>
<proteinExistence type="predicted"/>
<protein>
    <submittedName>
        <fullName evidence="2">Uncharacterized protein</fullName>
    </submittedName>
</protein>
<name>X0R956_RHOWR</name>
<feature type="region of interest" description="Disordered" evidence="1">
    <location>
        <begin position="141"/>
        <end position="170"/>
    </location>
</feature>